<dbReference type="AlphaFoldDB" id="A0A679JM48"/>
<gene>
    <name evidence="2" type="ORF">VVAX_04931</name>
</gene>
<organism evidence="2">
    <name type="scientific">Variovorax paradoxus</name>
    <dbReference type="NCBI Taxonomy" id="34073"/>
    <lineage>
        <taxon>Bacteria</taxon>
        <taxon>Pseudomonadati</taxon>
        <taxon>Pseudomonadota</taxon>
        <taxon>Betaproteobacteria</taxon>
        <taxon>Burkholderiales</taxon>
        <taxon>Comamonadaceae</taxon>
        <taxon>Variovorax</taxon>
    </lineage>
</organism>
<dbReference type="RefSeq" id="WP_339092435.1">
    <property type="nucleotide sequence ID" value="NZ_LR743507.1"/>
</dbReference>
<sequence length="106" mass="11487">MRTNVTMPMPFDCEAAACTRQPARRWWLGWMQLLCAWVLCMLLCANIALVLAQGLPEGARDQTREKVSGKPVGCAVTGSPAQHGPVQVERAGPMKESMTSCRVIGG</sequence>
<name>A0A679JM48_VARPD</name>
<feature type="region of interest" description="Disordered" evidence="1">
    <location>
        <begin position="60"/>
        <end position="106"/>
    </location>
</feature>
<protein>
    <submittedName>
        <fullName evidence="2">Uncharacterized protein</fullName>
    </submittedName>
</protein>
<dbReference type="EMBL" id="LR743507">
    <property type="protein sequence ID" value="CAA2108421.1"/>
    <property type="molecule type" value="Genomic_DNA"/>
</dbReference>
<evidence type="ECO:0000256" key="1">
    <source>
        <dbReference type="SAM" id="MobiDB-lite"/>
    </source>
</evidence>
<evidence type="ECO:0000313" key="2">
    <source>
        <dbReference type="EMBL" id="CAA2108421.1"/>
    </source>
</evidence>
<accession>A0A679JM48</accession>
<reference evidence="2" key="1">
    <citation type="submission" date="2019-12" db="EMBL/GenBank/DDBJ databases">
        <authorList>
            <person name="Cremers G."/>
        </authorList>
    </citation>
    <scope>NUCLEOTIDE SEQUENCE</scope>
    <source>
        <strain evidence="2">Vvax</strain>
    </source>
</reference>
<proteinExistence type="predicted"/>